<proteinExistence type="predicted"/>
<dbReference type="InterPro" id="IPR044298">
    <property type="entry name" value="MIG/MutY"/>
</dbReference>
<dbReference type="GO" id="GO:0035485">
    <property type="term" value="F:adenine/guanine mispair binding"/>
    <property type="evidence" value="ECO:0007669"/>
    <property type="project" value="TreeGrafter"/>
</dbReference>
<dbReference type="GO" id="GO:0051536">
    <property type="term" value="F:iron-sulfur cluster binding"/>
    <property type="evidence" value="ECO:0007669"/>
    <property type="project" value="UniProtKB-KW"/>
</dbReference>
<dbReference type="GO" id="GO:0034039">
    <property type="term" value="F:8-oxo-7,8-dihydroguanine DNA N-glycosylase activity"/>
    <property type="evidence" value="ECO:0007669"/>
    <property type="project" value="TreeGrafter"/>
</dbReference>
<keyword evidence="4" id="KW-0378">Hydrolase</keyword>
<evidence type="ECO:0000313" key="10">
    <source>
        <dbReference type="Proteomes" id="UP000886523"/>
    </source>
</evidence>
<dbReference type="GO" id="GO:0046872">
    <property type="term" value="F:metal ion binding"/>
    <property type="evidence" value="ECO:0007669"/>
    <property type="project" value="UniProtKB-KW"/>
</dbReference>
<evidence type="ECO:0000256" key="7">
    <source>
        <dbReference type="ARBA" id="ARBA00023204"/>
    </source>
</evidence>
<dbReference type="GO" id="GO:0032357">
    <property type="term" value="F:oxidized purine DNA binding"/>
    <property type="evidence" value="ECO:0007669"/>
    <property type="project" value="TreeGrafter"/>
</dbReference>
<dbReference type="SUPFAM" id="SSF55811">
    <property type="entry name" value="Nudix"/>
    <property type="match status" value="1"/>
</dbReference>
<evidence type="ECO:0000256" key="5">
    <source>
        <dbReference type="ARBA" id="ARBA00023004"/>
    </source>
</evidence>
<evidence type="ECO:0000256" key="8">
    <source>
        <dbReference type="ARBA" id="ARBA00023295"/>
    </source>
</evidence>
<name>A0A9P6DQ06_9AGAM</name>
<dbReference type="GO" id="GO:0006284">
    <property type="term" value="P:base-excision repair"/>
    <property type="evidence" value="ECO:0007669"/>
    <property type="project" value="InterPro"/>
</dbReference>
<dbReference type="Proteomes" id="UP000886523">
    <property type="component" value="Unassembled WGS sequence"/>
</dbReference>
<protein>
    <submittedName>
        <fullName evidence="9">Uncharacterized protein</fullName>
    </submittedName>
</protein>
<evidence type="ECO:0000256" key="1">
    <source>
        <dbReference type="ARBA" id="ARBA00001966"/>
    </source>
</evidence>
<dbReference type="GO" id="GO:0006298">
    <property type="term" value="P:mismatch repair"/>
    <property type="evidence" value="ECO:0007669"/>
    <property type="project" value="TreeGrafter"/>
</dbReference>
<gene>
    <name evidence="9" type="ORF">BS47DRAFT_55382</name>
</gene>
<keyword evidence="10" id="KW-1185">Reference proteome</keyword>
<sequence>MEKQLPGVGRYTADLCTMCEPFPDTSTAVTRYPMKIEKKKAREESCAVSVIEYRANQDRGFLLVRRPEKGLLAGLFEFPTLELESSAEVSLVESDATALLLAKFLASPPPPKTAVPDSGSTNPVKLMGNTDAGSLLRFFSHIRMTYHIR</sequence>
<reference evidence="9" key="1">
    <citation type="journal article" date="2020" name="Nat. Commun.">
        <title>Large-scale genome sequencing of mycorrhizal fungi provides insights into the early evolution of symbiotic traits.</title>
        <authorList>
            <person name="Miyauchi S."/>
            <person name="Kiss E."/>
            <person name="Kuo A."/>
            <person name="Drula E."/>
            <person name="Kohler A."/>
            <person name="Sanchez-Garcia M."/>
            <person name="Morin E."/>
            <person name="Andreopoulos B."/>
            <person name="Barry K.W."/>
            <person name="Bonito G."/>
            <person name="Buee M."/>
            <person name="Carver A."/>
            <person name="Chen C."/>
            <person name="Cichocki N."/>
            <person name="Clum A."/>
            <person name="Culley D."/>
            <person name="Crous P.W."/>
            <person name="Fauchery L."/>
            <person name="Girlanda M."/>
            <person name="Hayes R.D."/>
            <person name="Keri Z."/>
            <person name="LaButti K."/>
            <person name="Lipzen A."/>
            <person name="Lombard V."/>
            <person name="Magnuson J."/>
            <person name="Maillard F."/>
            <person name="Murat C."/>
            <person name="Nolan M."/>
            <person name="Ohm R.A."/>
            <person name="Pangilinan J."/>
            <person name="Pereira M.F."/>
            <person name="Perotto S."/>
            <person name="Peter M."/>
            <person name="Pfister S."/>
            <person name="Riley R."/>
            <person name="Sitrit Y."/>
            <person name="Stielow J.B."/>
            <person name="Szollosi G."/>
            <person name="Zifcakova L."/>
            <person name="Stursova M."/>
            <person name="Spatafora J.W."/>
            <person name="Tedersoo L."/>
            <person name="Vaario L.M."/>
            <person name="Yamada A."/>
            <person name="Yan M."/>
            <person name="Wang P."/>
            <person name="Xu J."/>
            <person name="Bruns T."/>
            <person name="Baldrian P."/>
            <person name="Vilgalys R."/>
            <person name="Dunand C."/>
            <person name="Henrissat B."/>
            <person name="Grigoriev I.V."/>
            <person name="Hibbett D."/>
            <person name="Nagy L.G."/>
            <person name="Martin F.M."/>
        </authorList>
    </citation>
    <scope>NUCLEOTIDE SEQUENCE</scope>
    <source>
        <strain evidence="9">UP504</strain>
    </source>
</reference>
<evidence type="ECO:0000256" key="2">
    <source>
        <dbReference type="ARBA" id="ARBA00022723"/>
    </source>
</evidence>
<organism evidence="9 10">
    <name type="scientific">Hydnum rufescens UP504</name>
    <dbReference type="NCBI Taxonomy" id="1448309"/>
    <lineage>
        <taxon>Eukaryota</taxon>
        <taxon>Fungi</taxon>
        <taxon>Dikarya</taxon>
        <taxon>Basidiomycota</taxon>
        <taxon>Agaricomycotina</taxon>
        <taxon>Agaricomycetes</taxon>
        <taxon>Cantharellales</taxon>
        <taxon>Hydnaceae</taxon>
        <taxon>Hydnum</taxon>
    </lineage>
</organism>
<keyword evidence="2" id="KW-0479">Metal-binding</keyword>
<dbReference type="OrthoDB" id="10248838at2759"/>
<dbReference type="PANTHER" id="PTHR42944">
    <property type="entry name" value="ADENINE DNA GLYCOSYLASE"/>
    <property type="match status" value="1"/>
</dbReference>
<dbReference type="EMBL" id="MU129013">
    <property type="protein sequence ID" value="KAF9510606.1"/>
    <property type="molecule type" value="Genomic_DNA"/>
</dbReference>
<dbReference type="AlphaFoldDB" id="A0A9P6DQ06"/>
<dbReference type="GO" id="GO:0005634">
    <property type="term" value="C:nucleus"/>
    <property type="evidence" value="ECO:0007669"/>
    <property type="project" value="TreeGrafter"/>
</dbReference>
<dbReference type="Gene3D" id="3.90.79.10">
    <property type="entry name" value="Nucleoside Triphosphate Pyrophosphohydrolase"/>
    <property type="match status" value="1"/>
</dbReference>
<dbReference type="PANTHER" id="PTHR42944:SF1">
    <property type="entry name" value="ADENINE DNA GLYCOSYLASE"/>
    <property type="match status" value="1"/>
</dbReference>
<keyword evidence="6" id="KW-0411">Iron-sulfur</keyword>
<comment type="caution">
    <text evidence="9">The sequence shown here is derived from an EMBL/GenBank/DDBJ whole genome shotgun (WGS) entry which is preliminary data.</text>
</comment>
<evidence type="ECO:0000256" key="3">
    <source>
        <dbReference type="ARBA" id="ARBA00022763"/>
    </source>
</evidence>
<dbReference type="GO" id="GO:0000701">
    <property type="term" value="F:purine-specific mismatch base pair DNA N-glycosylase activity"/>
    <property type="evidence" value="ECO:0007669"/>
    <property type="project" value="TreeGrafter"/>
</dbReference>
<keyword evidence="5" id="KW-0408">Iron</keyword>
<evidence type="ECO:0000313" key="9">
    <source>
        <dbReference type="EMBL" id="KAF9510606.1"/>
    </source>
</evidence>
<evidence type="ECO:0000256" key="4">
    <source>
        <dbReference type="ARBA" id="ARBA00022801"/>
    </source>
</evidence>
<accession>A0A9P6DQ06</accession>
<keyword evidence="8" id="KW-0326">Glycosidase</keyword>
<comment type="cofactor">
    <cofactor evidence="1">
        <name>[4Fe-4S] cluster</name>
        <dbReference type="ChEBI" id="CHEBI:49883"/>
    </cofactor>
</comment>
<dbReference type="InterPro" id="IPR015797">
    <property type="entry name" value="NUDIX_hydrolase-like_dom_sf"/>
</dbReference>
<evidence type="ECO:0000256" key="6">
    <source>
        <dbReference type="ARBA" id="ARBA00023014"/>
    </source>
</evidence>
<keyword evidence="7" id="KW-0234">DNA repair</keyword>
<keyword evidence="3" id="KW-0227">DNA damage</keyword>